<sequence length="299" mass="33447">MPSINKVTLLGADGKVGATIFQGLLSAKFEVTILKRQSSKSSDEHHEHVKVVRIPDEFKVDDLQSVLEGQDAVVASIKGSQVDIQKRLAQACIKAGVQRLIPADFGSCDSSSSLTQELVPLYKRKTELREYLQELVKDHPSFSWTSLVCGHFFDWSLDFIHVFPAEQKADILDDGEKVFSLSTLSRTAEATVRILQRADQTKNRMLYVQSFSVSQNEVVRAYEAATGAKWKVAKYDAEQFKNEQKAKADAGDSSAIEELVWYLGTMDADWRTRDDFAMQLLGLEDEDLGDAVRRVLHSA</sequence>
<organism evidence="4 5">
    <name type="scientific">Elasticomyces elasticus</name>
    <dbReference type="NCBI Taxonomy" id="574655"/>
    <lineage>
        <taxon>Eukaryota</taxon>
        <taxon>Fungi</taxon>
        <taxon>Dikarya</taxon>
        <taxon>Ascomycota</taxon>
        <taxon>Pezizomycotina</taxon>
        <taxon>Dothideomycetes</taxon>
        <taxon>Dothideomycetidae</taxon>
        <taxon>Mycosphaerellales</taxon>
        <taxon>Teratosphaeriaceae</taxon>
        <taxon>Elasticomyces</taxon>
    </lineage>
</organism>
<evidence type="ECO:0000313" key="4">
    <source>
        <dbReference type="EMBL" id="KAK5697513.1"/>
    </source>
</evidence>
<dbReference type="InterPro" id="IPR045312">
    <property type="entry name" value="PCBER-like"/>
</dbReference>
<evidence type="ECO:0000313" key="5">
    <source>
        <dbReference type="Proteomes" id="UP001310594"/>
    </source>
</evidence>
<proteinExistence type="predicted"/>
<evidence type="ECO:0000256" key="2">
    <source>
        <dbReference type="ARBA" id="ARBA00023002"/>
    </source>
</evidence>
<dbReference type="PANTHER" id="PTHR47706">
    <property type="entry name" value="NMRA-LIKE FAMILY PROTEIN"/>
    <property type="match status" value="1"/>
</dbReference>
<dbReference type="Gene3D" id="3.90.25.10">
    <property type="entry name" value="UDP-galactose 4-epimerase, domain 1"/>
    <property type="match status" value="1"/>
</dbReference>
<dbReference type="GO" id="GO:0016491">
    <property type="term" value="F:oxidoreductase activity"/>
    <property type="evidence" value="ECO:0007669"/>
    <property type="project" value="UniProtKB-KW"/>
</dbReference>
<evidence type="ECO:0000259" key="3">
    <source>
        <dbReference type="Pfam" id="PF05368"/>
    </source>
</evidence>
<dbReference type="EMBL" id="JAVRQU010000011">
    <property type="protein sequence ID" value="KAK5697513.1"/>
    <property type="molecule type" value="Genomic_DNA"/>
</dbReference>
<reference evidence="4" key="1">
    <citation type="submission" date="2023-08" db="EMBL/GenBank/DDBJ databases">
        <title>Black Yeasts Isolated from many extreme environments.</title>
        <authorList>
            <person name="Coleine C."/>
            <person name="Stajich J.E."/>
            <person name="Selbmann L."/>
        </authorList>
    </citation>
    <scope>NUCLEOTIDE SEQUENCE</scope>
    <source>
        <strain evidence="4">CCFEE 5810</strain>
    </source>
</reference>
<protein>
    <recommendedName>
        <fullName evidence="3">NmrA-like domain-containing protein</fullName>
    </recommendedName>
</protein>
<dbReference type="InterPro" id="IPR036291">
    <property type="entry name" value="NAD(P)-bd_dom_sf"/>
</dbReference>
<evidence type="ECO:0000256" key="1">
    <source>
        <dbReference type="ARBA" id="ARBA00022857"/>
    </source>
</evidence>
<dbReference type="Gene3D" id="3.40.50.720">
    <property type="entry name" value="NAD(P)-binding Rossmann-like Domain"/>
    <property type="match status" value="1"/>
</dbReference>
<dbReference type="InterPro" id="IPR008030">
    <property type="entry name" value="NmrA-like"/>
</dbReference>
<keyword evidence="1" id="KW-0521">NADP</keyword>
<dbReference type="Proteomes" id="UP001310594">
    <property type="component" value="Unassembled WGS sequence"/>
</dbReference>
<dbReference type="AlphaFoldDB" id="A0AAN7VR66"/>
<dbReference type="InterPro" id="IPR051609">
    <property type="entry name" value="NmrA/Isoflavone_reductase-like"/>
</dbReference>
<dbReference type="CDD" id="cd05259">
    <property type="entry name" value="PCBER_SDR_a"/>
    <property type="match status" value="1"/>
</dbReference>
<dbReference type="PANTHER" id="PTHR47706:SF9">
    <property type="entry name" value="NMRA-LIKE DOMAIN-CONTAINING PROTEIN-RELATED"/>
    <property type="match status" value="1"/>
</dbReference>
<accession>A0AAN7VR66</accession>
<name>A0AAN7VR66_9PEZI</name>
<comment type="caution">
    <text evidence="4">The sequence shown here is derived from an EMBL/GenBank/DDBJ whole genome shotgun (WGS) entry which is preliminary data.</text>
</comment>
<dbReference type="Pfam" id="PF05368">
    <property type="entry name" value="NmrA"/>
    <property type="match status" value="1"/>
</dbReference>
<keyword evidence="2" id="KW-0560">Oxidoreductase</keyword>
<gene>
    <name evidence="4" type="ORF">LTR97_007651</name>
</gene>
<dbReference type="SUPFAM" id="SSF51735">
    <property type="entry name" value="NAD(P)-binding Rossmann-fold domains"/>
    <property type="match status" value="1"/>
</dbReference>
<feature type="domain" description="NmrA-like" evidence="3">
    <location>
        <begin position="5"/>
        <end position="242"/>
    </location>
</feature>